<dbReference type="GO" id="GO:0005737">
    <property type="term" value="C:cytoplasm"/>
    <property type="evidence" value="ECO:0007669"/>
    <property type="project" value="TreeGrafter"/>
</dbReference>
<dbReference type="Gene3D" id="3.40.50.1000">
    <property type="entry name" value="HAD superfamily/HAD-like"/>
    <property type="match status" value="2"/>
</dbReference>
<dbReference type="RefSeq" id="WP_142980227.1">
    <property type="nucleotide sequence ID" value="NZ_RKLU01000004.1"/>
</dbReference>
<keyword evidence="1" id="KW-0378">Hydrolase</keyword>
<dbReference type="PANTHER" id="PTHR19288">
    <property type="entry name" value="4-NITROPHENYLPHOSPHATASE-RELATED"/>
    <property type="match status" value="1"/>
</dbReference>
<dbReference type="PANTHER" id="PTHR19288:SF46">
    <property type="entry name" value="HALOACID DEHALOGENASE-LIKE HYDROLASE DOMAIN-CONTAINING PROTEIN 2"/>
    <property type="match status" value="1"/>
</dbReference>
<dbReference type="OrthoDB" id="25155at2157"/>
<proteinExistence type="predicted"/>
<dbReference type="EMBL" id="RKLU01000004">
    <property type="protein sequence ID" value="TQQ80036.1"/>
    <property type="molecule type" value="Genomic_DNA"/>
</dbReference>
<reference evidence="1" key="1">
    <citation type="submission" date="2019-02" db="EMBL/GenBank/DDBJ databases">
        <title>Halonotius sp. a new haloarchaeum isolated from saline soil.</title>
        <authorList>
            <person name="Duran-Viseras A."/>
            <person name="Sanchez-Porro C."/>
            <person name="Ventosa A."/>
        </authorList>
    </citation>
    <scope>NUCLEOTIDE SEQUENCE</scope>
    <source>
        <strain evidence="1">F15B</strain>
    </source>
</reference>
<keyword evidence="2" id="KW-1185">Reference proteome</keyword>
<dbReference type="InterPro" id="IPR023214">
    <property type="entry name" value="HAD_sf"/>
</dbReference>
<dbReference type="Pfam" id="PF13344">
    <property type="entry name" value="Hydrolase_6"/>
    <property type="match status" value="1"/>
</dbReference>
<dbReference type="NCBIfam" id="TIGR01460">
    <property type="entry name" value="HAD-SF-IIA"/>
    <property type="match status" value="1"/>
</dbReference>
<evidence type="ECO:0000313" key="1">
    <source>
        <dbReference type="EMBL" id="TQQ80036.1"/>
    </source>
</evidence>
<dbReference type="Proteomes" id="UP000705823">
    <property type="component" value="Unassembled WGS sequence"/>
</dbReference>
<dbReference type="Pfam" id="PF13242">
    <property type="entry name" value="Hydrolase_like"/>
    <property type="match status" value="1"/>
</dbReference>
<evidence type="ECO:0000313" key="2">
    <source>
        <dbReference type="Proteomes" id="UP000705823"/>
    </source>
</evidence>
<accession>A0A8J8PBI7</accession>
<dbReference type="InterPro" id="IPR006357">
    <property type="entry name" value="HAD-SF_hydro_IIA"/>
</dbReference>
<dbReference type="SUPFAM" id="SSF56784">
    <property type="entry name" value="HAD-like"/>
    <property type="match status" value="1"/>
</dbReference>
<dbReference type="InterPro" id="IPR036412">
    <property type="entry name" value="HAD-like_sf"/>
</dbReference>
<dbReference type="GO" id="GO:0016791">
    <property type="term" value="F:phosphatase activity"/>
    <property type="evidence" value="ECO:0007669"/>
    <property type="project" value="TreeGrafter"/>
</dbReference>
<protein>
    <submittedName>
        <fullName evidence="1">HAD-IIA family hydrolase</fullName>
    </submittedName>
</protein>
<sequence>MAYQGIIFDVDGTVVRDHTPIPGAAAGLDAVAESGLDRVFLSNNPAAVPEAYEDRFADAGFAVDAEEVFTAGTVTTDYLADEHADDDLFVIGEARLKAQFETADLSLTTEPDAADVLVASIDSEFSYETMCDAVVAGEEASDFVGTDPDMVYPQDGPDLPGSGSIIHAVEGVTERGVDVICGKPSELARRTALDYLGVSAEDCLVVGDRLNTDIRLGTDAGMTTVLTMTGITDEATLAESAVEPDYVVDSLGELAGVIDGTAERYDE</sequence>
<organism evidence="1 2">
    <name type="scientific">Halonotius terrestris</name>
    <dbReference type="NCBI Taxonomy" id="2487750"/>
    <lineage>
        <taxon>Archaea</taxon>
        <taxon>Methanobacteriati</taxon>
        <taxon>Methanobacteriota</taxon>
        <taxon>Stenosarchaea group</taxon>
        <taxon>Halobacteria</taxon>
        <taxon>Halobacteriales</taxon>
        <taxon>Haloferacaceae</taxon>
        <taxon>Halonotius</taxon>
    </lineage>
</organism>
<dbReference type="AlphaFoldDB" id="A0A8J8PBI7"/>
<comment type="caution">
    <text evidence="1">The sequence shown here is derived from an EMBL/GenBank/DDBJ whole genome shotgun (WGS) entry which is preliminary data.</text>
</comment>
<gene>
    <name evidence="1" type="ORF">EGH24_11230</name>
</gene>
<name>A0A8J8PBI7_9EURY</name>